<reference evidence="7 8" key="1">
    <citation type="journal article" date="2010" name="Nature">
        <title>The Ectocarpus genome and the independent evolution of multicellularity in brown algae.</title>
        <authorList>
            <person name="Cock J.M."/>
            <person name="Sterck L."/>
            <person name="Rouze P."/>
            <person name="Scornet D."/>
            <person name="Allen A.E."/>
            <person name="Amoutzias G."/>
            <person name="Anthouard V."/>
            <person name="Artiguenave F."/>
            <person name="Aury J.M."/>
            <person name="Badger J.H."/>
            <person name="Beszteri B."/>
            <person name="Billiau K."/>
            <person name="Bonnet E."/>
            <person name="Bothwell J.H."/>
            <person name="Bowler C."/>
            <person name="Boyen C."/>
            <person name="Brownlee C."/>
            <person name="Carrano C.J."/>
            <person name="Charrier B."/>
            <person name="Cho G.Y."/>
            <person name="Coelho S.M."/>
            <person name="Collen J."/>
            <person name="Corre E."/>
            <person name="Da Silva C."/>
            <person name="Delage L."/>
            <person name="Delaroque N."/>
            <person name="Dittami S.M."/>
            <person name="Doulbeau S."/>
            <person name="Elias M."/>
            <person name="Farnham G."/>
            <person name="Gachon C.M."/>
            <person name="Gschloessl B."/>
            <person name="Heesch S."/>
            <person name="Jabbari K."/>
            <person name="Jubin C."/>
            <person name="Kawai H."/>
            <person name="Kimura K."/>
            <person name="Kloareg B."/>
            <person name="Kupper F.C."/>
            <person name="Lang D."/>
            <person name="Le Bail A."/>
            <person name="Leblanc C."/>
            <person name="Lerouge P."/>
            <person name="Lohr M."/>
            <person name="Lopez P.J."/>
            <person name="Martens C."/>
            <person name="Maumus F."/>
            <person name="Michel G."/>
            <person name="Miranda-Saavedra D."/>
            <person name="Morales J."/>
            <person name="Moreau H."/>
            <person name="Motomura T."/>
            <person name="Nagasato C."/>
            <person name="Napoli C.A."/>
            <person name="Nelson D.R."/>
            <person name="Nyvall-Collen P."/>
            <person name="Peters A.F."/>
            <person name="Pommier C."/>
            <person name="Potin P."/>
            <person name="Poulain J."/>
            <person name="Quesneville H."/>
            <person name="Read B."/>
            <person name="Rensing S.A."/>
            <person name="Ritter A."/>
            <person name="Rousvoal S."/>
            <person name="Samanta M."/>
            <person name="Samson G."/>
            <person name="Schroeder D.C."/>
            <person name="Segurens B."/>
            <person name="Strittmatter M."/>
            <person name="Tonon T."/>
            <person name="Tregear J.W."/>
            <person name="Valentin K."/>
            <person name="von Dassow P."/>
            <person name="Yamagishi T."/>
            <person name="Van de Peer Y."/>
            <person name="Wincker P."/>
        </authorList>
    </citation>
    <scope>NUCLEOTIDE SEQUENCE [LARGE SCALE GENOMIC DNA]</scope>
    <source>
        <strain evidence="8">Ec32 / CCAP1310/4</strain>
    </source>
</reference>
<keyword evidence="5" id="KW-0539">Nucleus</keyword>
<dbReference type="STRING" id="2880.D7FS13"/>
<evidence type="ECO:0000256" key="1">
    <source>
        <dbReference type="ARBA" id="ARBA00004123"/>
    </source>
</evidence>
<dbReference type="Proteomes" id="UP000002630">
    <property type="component" value="Linkage Group LG26"/>
</dbReference>
<evidence type="ECO:0000256" key="3">
    <source>
        <dbReference type="ARBA" id="ARBA00022574"/>
    </source>
</evidence>
<organism evidence="7 8">
    <name type="scientific">Ectocarpus siliculosus</name>
    <name type="common">Brown alga</name>
    <name type="synonym">Conferva siliculosa</name>
    <dbReference type="NCBI Taxonomy" id="2880"/>
    <lineage>
        <taxon>Eukaryota</taxon>
        <taxon>Sar</taxon>
        <taxon>Stramenopiles</taxon>
        <taxon>Ochrophyta</taxon>
        <taxon>PX clade</taxon>
        <taxon>Phaeophyceae</taxon>
        <taxon>Ectocarpales</taxon>
        <taxon>Ectocarpaceae</taxon>
        <taxon>Ectocarpus</taxon>
    </lineage>
</organism>
<feature type="repeat" description="WD" evidence="6">
    <location>
        <begin position="294"/>
        <end position="323"/>
    </location>
</feature>
<dbReference type="PROSITE" id="PS50082">
    <property type="entry name" value="WD_REPEATS_2"/>
    <property type="match status" value="2"/>
</dbReference>
<dbReference type="InterPro" id="IPR036322">
    <property type="entry name" value="WD40_repeat_dom_sf"/>
</dbReference>
<dbReference type="Pfam" id="PF00400">
    <property type="entry name" value="WD40"/>
    <property type="match status" value="3"/>
</dbReference>
<dbReference type="InParanoid" id="D7FS13"/>
<dbReference type="AlphaFoldDB" id="D7FS13"/>
<dbReference type="InterPro" id="IPR015943">
    <property type="entry name" value="WD40/YVTN_repeat-like_dom_sf"/>
</dbReference>
<feature type="repeat" description="WD" evidence="6">
    <location>
        <begin position="124"/>
        <end position="165"/>
    </location>
</feature>
<name>D7FS13_ECTSI</name>
<protein>
    <submittedName>
        <fullName evidence="7">Uncharacterized protein</fullName>
    </submittedName>
</protein>
<dbReference type="OrthoDB" id="27537at2759"/>
<sequence>MDWEDHDGGSPEEGEAGRDDEVQGVFNVPAMAMGQVFPGESVVTSMDFHEDGELCVAANSDKSVTLINAVEGRKRKTIHTQKYGCGVVRYTHHDQTVLVSSDADGADHAVRYLSLYDNRFLRFFTGHTDKVVSIAMSPTDDHFMTGSADKTVRLWHLSRPQCLAVLEFPPGHGTPYVAYDQQGLVFAAATSTGKANIIKLYDARNYEKGPFDTFTVEHKKVEEFIVKSKEMRSKKARALSLARWKSMKFSADGQSILIATDASLVLTLHAFEGDVKQVFTGHQNDLHSELDACFTPNAEYVLSGSEDSGIYAWRAEDGKLAKILKGHSSAVGRVLCSPKYEVIASACTNTALWIDAGLEPGQ</sequence>
<keyword evidence="4" id="KW-0677">Repeat</keyword>
<dbReference type="PROSITE" id="PS50294">
    <property type="entry name" value="WD_REPEATS_REGION"/>
    <property type="match status" value="1"/>
</dbReference>
<keyword evidence="8" id="KW-1185">Reference proteome</keyword>
<evidence type="ECO:0000313" key="8">
    <source>
        <dbReference type="Proteomes" id="UP000002630"/>
    </source>
</evidence>
<dbReference type="SMART" id="SM00320">
    <property type="entry name" value="WD40"/>
    <property type="match status" value="5"/>
</dbReference>
<evidence type="ECO:0000256" key="2">
    <source>
        <dbReference type="ARBA" id="ARBA00005616"/>
    </source>
</evidence>
<dbReference type="OMA" id="HNEGYIR"/>
<keyword evidence="3 6" id="KW-0853">WD repeat</keyword>
<dbReference type="GO" id="GO:0003682">
    <property type="term" value="F:chromatin binding"/>
    <property type="evidence" value="ECO:0007669"/>
    <property type="project" value="TreeGrafter"/>
</dbReference>
<dbReference type="InterPro" id="IPR001680">
    <property type="entry name" value="WD40_rpt"/>
</dbReference>
<dbReference type="EMBL" id="FN648405">
    <property type="protein sequence ID" value="CBJ30954.1"/>
    <property type="molecule type" value="Genomic_DNA"/>
</dbReference>
<dbReference type="PANTHER" id="PTHR19861:SF0">
    <property type="entry name" value="WD REPEAT-CONTAINING PROTEIN 82"/>
    <property type="match status" value="1"/>
</dbReference>
<dbReference type="InterPro" id="IPR037867">
    <property type="entry name" value="Swd2/WDR82"/>
</dbReference>
<dbReference type="GO" id="GO:0016070">
    <property type="term" value="P:RNA metabolic process"/>
    <property type="evidence" value="ECO:0007669"/>
    <property type="project" value="UniProtKB-ARBA"/>
</dbReference>
<dbReference type="Gene3D" id="2.130.10.10">
    <property type="entry name" value="YVTN repeat-like/Quinoprotein amine dehydrogenase"/>
    <property type="match status" value="1"/>
</dbReference>
<accession>D7FS13</accession>
<gene>
    <name evidence="7" type="ORF">Esi_0226_0033</name>
</gene>
<evidence type="ECO:0000256" key="5">
    <source>
        <dbReference type="ARBA" id="ARBA00023242"/>
    </source>
</evidence>
<dbReference type="SUPFAM" id="SSF50978">
    <property type="entry name" value="WD40 repeat-like"/>
    <property type="match status" value="1"/>
</dbReference>
<evidence type="ECO:0000256" key="4">
    <source>
        <dbReference type="ARBA" id="ARBA00022737"/>
    </source>
</evidence>
<dbReference type="GO" id="GO:0048188">
    <property type="term" value="C:Set1C/COMPASS complex"/>
    <property type="evidence" value="ECO:0007669"/>
    <property type="project" value="TreeGrafter"/>
</dbReference>
<comment type="similarity">
    <text evidence="2">Belongs to the WD repeat SWD2 family.</text>
</comment>
<comment type="subcellular location">
    <subcellularLocation>
        <location evidence="1">Nucleus</location>
    </subcellularLocation>
</comment>
<evidence type="ECO:0000313" key="7">
    <source>
        <dbReference type="EMBL" id="CBJ30954.1"/>
    </source>
</evidence>
<dbReference type="EMBL" id="FN649751">
    <property type="protein sequence ID" value="CBJ30954.1"/>
    <property type="molecule type" value="Genomic_DNA"/>
</dbReference>
<dbReference type="PANTHER" id="PTHR19861">
    <property type="entry name" value="WD40 REPEAT PROTEIN SWD2"/>
    <property type="match status" value="1"/>
</dbReference>
<dbReference type="eggNOG" id="KOG1446">
    <property type="taxonomic scope" value="Eukaryota"/>
</dbReference>
<dbReference type="FunCoup" id="D7FS13">
    <property type="interactions" value="439"/>
</dbReference>
<proteinExistence type="inferred from homology"/>
<evidence type="ECO:0000256" key="6">
    <source>
        <dbReference type="PROSITE-ProRule" id="PRU00221"/>
    </source>
</evidence>